<dbReference type="RefSeq" id="WP_023852578.1">
    <property type="nucleotide sequence ID" value="NZ_CP047166.1"/>
</dbReference>
<accession>A0ABX7FBI4</accession>
<keyword evidence="8" id="KW-0067">ATP-binding</keyword>
<evidence type="ECO:0000256" key="6">
    <source>
        <dbReference type="ARBA" id="ARBA00022741"/>
    </source>
</evidence>
<dbReference type="InterPro" id="IPR036890">
    <property type="entry name" value="HATPase_C_sf"/>
</dbReference>
<comment type="catalytic activity">
    <reaction evidence="1">
        <text>ATP + protein L-histidine = ADP + protein N-phospho-L-histidine.</text>
        <dbReference type="EC" id="2.7.13.3"/>
    </reaction>
</comment>
<gene>
    <name evidence="11" type="ORF">GQA70_14875</name>
</gene>
<dbReference type="EC" id="2.7.13.3" evidence="3"/>
<name>A0ABX7FBI4_9RHOB</name>
<comment type="subcellular location">
    <subcellularLocation>
        <location evidence="2">Membrane</location>
    </subcellularLocation>
</comment>
<keyword evidence="7" id="KW-0418">Kinase</keyword>
<evidence type="ECO:0000256" key="3">
    <source>
        <dbReference type="ARBA" id="ARBA00012438"/>
    </source>
</evidence>
<evidence type="ECO:0000256" key="2">
    <source>
        <dbReference type="ARBA" id="ARBA00004370"/>
    </source>
</evidence>
<dbReference type="PANTHER" id="PTHR41523:SF8">
    <property type="entry name" value="ETHYLENE RESPONSE SENSOR PROTEIN"/>
    <property type="match status" value="1"/>
</dbReference>
<dbReference type="Pfam" id="PF07568">
    <property type="entry name" value="HisKA_2"/>
    <property type="match status" value="1"/>
</dbReference>
<keyword evidence="9" id="KW-0812">Transmembrane</keyword>
<feature type="domain" description="HAMP" evidence="10">
    <location>
        <begin position="300"/>
        <end position="354"/>
    </location>
</feature>
<evidence type="ECO:0000313" key="11">
    <source>
        <dbReference type="EMBL" id="QRF67481.1"/>
    </source>
</evidence>
<dbReference type="EMBL" id="CP047166">
    <property type="protein sequence ID" value="QRF67481.1"/>
    <property type="molecule type" value="Genomic_DNA"/>
</dbReference>
<feature type="transmembrane region" description="Helical" evidence="9">
    <location>
        <begin position="278"/>
        <end position="298"/>
    </location>
</feature>
<evidence type="ECO:0000256" key="8">
    <source>
        <dbReference type="ARBA" id="ARBA00022840"/>
    </source>
</evidence>
<sequence length="579" mass="62702">MNRVSTFGKRISTRLALLLTLALLPLGLISLYQTQQVIDDAQDVTRASLMSETVAASHAGRELIQQALGAAQGLGAAVVDMPLDSCNAVMQEFVRSHETFSFAGLITPDLQTDCNSAGTSTDVSQSPTIIGAVDANRPYVDFTIRGTYSGEAVTIAVHPVLRGEEVVGLISISIPHRIISALIAEASSVETVRIATINSNGDIVVANNTVKEAQGFLPRDITNQGLSELRDETFEAVSNDGERRLYAVSSVLPQSVVMVGSWPVEDGETVIGGLQSGLALVFPIVMWIAGIAVAYVGLQRLVIRHVSGLRSAMRRFALGDRTVAALTLDDPPEELAEAARAFSRMALIISEAEIRQQKDLQDKEVLLKEVHHRVKNNLQLIVSIMNMEMRNAETPEARRMLRGLQRRVRGLATLHRTLYASPDMTTVDGGELVRAVVEDVAQVSLPPDVSLSVDVIPADLYPDQAVPLSMLSAEALTNAVKYVGRPADGSDPRIWVSLVRLDDGDRLRLRIANTKGAPVTVQDEEGPGTSGLGSRLMKAFVMQIEGEAEVIEDEGQYVYDVFFSRREFARDADGRRAAA</sequence>
<dbReference type="Proteomes" id="UP000596387">
    <property type="component" value="Chromosome"/>
</dbReference>
<dbReference type="Gene3D" id="3.30.450.20">
    <property type="entry name" value="PAS domain"/>
    <property type="match status" value="1"/>
</dbReference>
<dbReference type="SUPFAM" id="SSF55874">
    <property type="entry name" value="ATPase domain of HSP90 chaperone/DNA topoisomerase II/histidine kinase"/>
    <property type="match status" value="1"/>
</dbReference>
<dbReference type="PROSITE" id="PS50885">
    <property type="entry name" value="HAMP"/>
    <property type="match status" value="1"/>
</dbReference>
<evidence type="ECO:0000256" key="1">
    <source>
        <dbReference type="ARBA" id="ARBA00000085"/>
    </source>
</evidence>
<evidence type="ECO:0000256" key="4">
    <source>
        <dbReference type="ARBA" id="ARBA00022553"/>
    </source>
</evidence>
<keyword evidence="9" id="KW-0472">Membrane</keyword>
<proteinExistence type="predicted"/>
<dbReference type="InterPro" id="IPR011495">
    <property type="entry name" value="Sig_transdc_His_kin_sub2_dim/P"/>
</dbReference>
<evidence type="ECO:0000259" key="10">
    <source>
        <dbReference type="PROSITE" id="PS50885"/>
    </source>
</evidence>
<evidence type="ECO:0000313" key="12">
    <source>
        <dbReference type="Proteomes" id="UP000596387"/>
    </source>
</evidence>
<evidence type="ECO:0000256" key="5">
    <source>
        <dbReference type="ARBA" id="ARBA00022679"/>
    </source>
</evidence>
<organism evidence="11 12">
    <name type="scientific">Ponticoccus alexandrii</name>
    <dbReference type="NCBI Taxonomy" id="1943633"/>
    <lineage>
        <taxon>Bacteria</taxon>
        <taxon>Pseudomonadati</taxon>
        <taxon>Pseudomonadota</taxon>
        <taxon>Alphaproteobacteria</taxon>
        <taxon>Rhodobacterales</taxon>
        <taxon>Roseobacteraceae</taxon>
        <taxon>Ponticoccus</taxon>
    </lineage>
</organism>
<keyword evidence="12" id="KW-1185">Reference proteome</keyword>
<protein>
    <recommendedName>
        <fullName evidence="3">histidine kinase</fullName>
        <ecNumber evidence="3">2.7.13.3</ecNumber>
    </recommendedName>
</protein>
<dbReference type="Gene3D" id="3.30.565.10">
    <property type="entry name" value="Histidine kinase-like ATPase, C-terminal domain"/>
    <property type="match status" value="1"/>
</dbReference>
<reference evidence="11 12" key="1">
    <citation type="submission" date="2019-12" db="EMBL/GenBank/DDBJ databases">
        <title>Complete Genome Sequence of a Quorum-Sensing Bacterium,Rhodobacteraceae bacterium C31, Isolated from a marine microalgae symbiotic bacteria.</title>
        <authorList>
            <person name="Zhang Y."/>
        </authorList>
    </citation>
    <scope>NUCLEOTIDE SEQUENCE [LARGE SCALE GENOMIC DNA]</scope>
    <source>
        <strain evidence="11 12">C31</strain>
    </source>
</reference>
<evidence type="ECO:0000256" key="9">
    <source>
        <dbReference type="SAM" id="Phobius"/>
    </source>
</evidence>
<keyword evidence="5" id="KW-0808">Transferase</keyword>
<keyword evidence="4" id="KW-0597">Phosphoprotein</keyword>
<evidence type="ECO:0000256" key="7">
    <source>
        <dbReference type="ARBA" id="ARBA00022777"/>
    </source>
</evidence>
<dbReference type="PANTHER" id="PTHR41523">
    <property type="entry name" value="TWO-COMPONENT SYSTEM SENSOR PROTEIN"/>
    <property type="match status" value="1"/>
</dbReference>
<dbReference type="InterPro" id="IPR003660">
    <property type="entry name" value="HAMP_dom"/>
</dbReference>
<keyword evidence="9" id="KW-1133">Transmembrane helix</keyword>
<keyword evidence="6" id="KW-0547">Nucleotide-binding</keyword>